<gene>
    <name evidence="2" type="ORF">ACFFLM_20295</name>
</gene>
<dbReference type="PANTHER" id="PTHR34980">
    <property type="entry name" value="INNER MEMBRANE PROTEIN-RELATED-RELATED"/>
    <property type="match status" value="1"/>
</dbReference>
<feature type="transmembrane region" description="Helical" evidence="1">
    <location>
        <begin position="87"/>
        <end position="106"/>
    </location>
</feature>
<dbReference type="Pfam" id="PF05656">
    <property type="entry name" value="DUF805"/>
    <property type="match status" value="1"/>
</dbReference>
<evidence type="ECO:0000313" key="3">
    <source>
        <dbReference type="Proteomes" id="UP001589733"/>
    </source>
</evidence>
<dbReference type="PANTHER" id="PTHR34980:SF2">
    <property type="entry name" value="INNER MEMBRANE PROTEIN YHAH-RELATED"/>
    <property type="match status" value="1"/>
</dbReference>
<evidence type="ECO:0000256" key="1">
    <source>
        <dbReference type="SAM" id="Phobius"/>
    </source>
</evidence>
<dbReference type="EMBL" id="JBHLYR010000060">
    <property type="protein sequence ID" value="MFB9994301.1"/>
    <property type="molecule type" value="Genomic_DNA"/>
</dbReference>
<keyword evidence="1" id="KW-0812">Transmembrane</keyword>
<feature type="transmembrane region" description="Helical" evidence="1">
    <location>
        <begin position="21"/>
        <end position="38"/>
    </location>
</feature>
<proteinExistence type="predicted"/>
<dbReference type="RefSeq" id="WP_380014799.1">
    <property type="nucleotide sequence ID" value="NZ_JBHLYR010000060.1"/>
</dbReference>
<keyword evidence="3" id="KW-1185">Reference proteome</keyword>
<name>A0ABV6B603_9DEIO</name>
<dbReference type="InterPro" id="IPR008523">
    <property type="entry name" value="DUF805"/>
</dbReference>
<feature type="transmembrane region" description="Helical" evidence="1">
    <location>
        <begin position="58"/>
        <end position="75"/>
    </location>
</feature>
<comment type="caution">
    <text evidence="2">The sequence shown here is derived from an EMBL/GenBank/DDBJ whole genome shotgun (WGS) entry which is preliminary data.</text>
</comment>
<keyword evidence="1" id="KW-1133">Transmembrane helix</keyword>
<keyword evidence="1" id="KW-0472">Membrane</keyword>
<accession>A0ABV6B603</accession>
<dbReference type="Proteomes" id="UP001589733">
    <property type="component" value="Unassembled WGS sequence"/>
</dbReference>
<protein>
    <submittedName>
        <fullName evidence="2">DUF805 domain-containing protein</fullName>
    </submittedName>
</protein>
<evidence type="ECO:0000313" key="2">
    <source>
        <dbReference type="EMBL" id="MFB9994301.1"/>
    </source>
</evidence>
<sequence>MSEFLTMFRRFKDFSGRSRRREYWISTLIFQLILIGLSRLEMVLDLNFGVPEVEEGPLVLLYNVILFIPVLALNIRRLHDVGRSGWWLFMSLVPLVGWLVLLNFFVREGEARSNKWGPNPKAMTPVQGGAWG</sequence>
<organism evidence="2 3">
    <name type="scientific">Deinococcus oregonensis</name>
    <dbReference type="NCBI Taxonomy" id="1805970"/>
    <lineage>
        <taxon>Bacteria</taxon>
        <taxon>Thermotogati</taxon>
        <taxon>Deinococcota</taxon>
        <taxon>Deinococci</taxon>
        <taxon>Deinococcales</taxon>
        <taxon>Deinococcaceae</taxon>
        <taxon>Deinococcus</taxon>
    </lineage>
</organism>
<reference evidence="2 3" key="1">
    <citation type="submission" date="2024-09" db="EMBL/GenBank/DDBJ databases">
        <authorList>
            <person name="Sun Q."/>
            <person name="Mori K."/>
        </authorList>
    </citation>
    <scope>NUCLEOTIDE SEQUENCE [LARGE SCALE GENOMIC DNA]</scope>
    <source>
        <strain evidence="2 3">JCM 13503</strain>
    </source>
</reference>